<sequence length="136" mass="15554">MRLNFFQNPIFDLIISTRQSLNNCMGPECHRCCCFLYASYDSGNSHWHSTSLRNRNFQPLRCARTAMSMSSTVVLSIHPPESSSALILHTPAVPLNPKKLRKIPLTCCSTSKWKHRFMFCSLVNKFSSLFTKDHLA</sequence>
<protein>
    <submittedName>
        <fullName evidence="1">Uncharacterized protein</fullName>
    </submittedName>
</protein>
<name>A0A0A9H5J6_ARUDO</name>
<evidence type="ECO:0000313" key="1">
    <source>
        <dbReference type="EMBL" id="JAE32495.1"/>
    </source>
</evidence>
<accession>A0A0A9H5J6</accession>
<dbReference type="EMBL" id="GBRH01165401">
    <property type="protein sequence ID" value="JAE32495.1"/>
    <property type="molecule type" value="Transcribed_RNA"/>
</dbReference>
<proteinExistence type="predicted"/>
<reference evidence="1" key="2">
    <citation type="journal article" date="2015" name="Data Brief">
        <title>Shoot transcriptome of the giant reed, Arundo donax.</title>
        <authorList>
            <person name="Barrero R.A."/>
            <person name="Guerrero F.D."/>
            <person name="Moolhuijzen P."/>
            <person name="Goolsby J.A."/>
            <person name="Tidwell J."/>
            <person name="Bellgard S.E."/>
            <person name="Bellgard M.I."/>
        </authorList>
    </citation>
    <scope>NUCLEOTIDE SEQUENCE</scope>
    <source>
        <tissue evidence="1">Shoot tissue taken approximately 20 cm above the soil surface</tissue>
    </source>
</reference>
<organism evidence="1">
    <name type="scientific">Arundo donax</name>
    <name type="common">Giant reed</name>
    <name type="synonym">Donax arundinaceus</name>
    <dbReference type="NCBI Taxonomy" id="35708"/>
    <lineage>
        <taxon>Eukaryota</taxon>
        <taxon>Viridiplantae</taxon>
        <taxon>Streptophyta</taxon>
        <taxon>Embryophyta</taxon>
        <taxon>Tracheophyta</taxon>
        <taxon>Spermatophyta</taxon>
        <taxon>Magnoliopsida</taxon>
        <taxon>Liliopsida</taxon>
        <taxon>Poales</taxon>
        <taxon>Poaceae</taxon>
        <taxon>PACMAD clade</taxon>
        <taxon>Arundinoideae</taxon>
        <taxon>Arundineae</taxon>
        <taxon>Arundo</taxon>
    </lineage>
</organism>
<reference evidence="1" key="1">
    <citation type="submission" date="2014-09" db="EMBL/GenBank/DDBJ databases">
        <authorList>
            <person name="Magalhaes I.L.F."/>
            <person name="Oliveira U."/>
            <person name="Santos F.R."/>
            <person name="Vidigal T.H.D.A."/>
            <person name="Brescovit A.D."/>
            <person name="Santos A.J."/>
        </authorList>
    </citation>
    <scope>NUCLEOTIDE SEQUENCE</scope>
    <source>
        <tissue evidence="1">Shoot tissue taken approximately 20 cm above the soil surface</tissue>
    </source>
</reference>
<dbReference type="AlphaFoldDB" id="A0A0A9H5J6"/>